<gene>
    <name evidence="3" type="ORF">WCY31_11995</name>
</gene>
<dbReference type="RefSeq" id="WP_345970008.1">
    <property type="nucleotide sequence ID" value="NZ_CP147920.1"/>
</dbReference>
<organism evidence="3 4">
    <name type="scientific">Sulfurimonas diazotrophicus</name>
    <dbReference type="NCBI Taxonomy" id="3131939"/>
    <lineage>
        <taxon>Bacteria</taxon>
        <taxon>Pseudomonadati</taxon>
        <taxon>Campylobacterota</taxon>
        <taxon>Epsilonproteobacteria</taxon>
        <taxon>Campylobacterales</taxon>
        <taxon>Sulfurimonadaceae</taxon>
        <taxon>Sulfurimonas</taxon>
    </lineage>
</organism>
<keyword evidence="4" id="KW-1185">Reference proteome</keyword>
<protein>
    <submittedName>
        <fullName evidence="3">Outer membrane lipoprotein-sorting protein</fullName>
    </submittedName>
</protein>
<reference evidence="3 4" key="1">
    <citation type="submission" date="2024-03" db="EMBL/GenBank/DDBJ databases">
        <title>Sulfurimonas sp. HSL3-1.</title>
        <authorList>
            <person name="Wang S."/>
        </authorList>
    </citation>
    <scope>NUCLEOTIDE SEQUENCE [LARGE SCALE GENOMIC DNA]</scope>
    <source>
        <strain evidence="3 4">HSL3-1</strain>
    </source>
</reference>
<sequence>MRLLLLWLSMTLLLFGSEASDIVKKVEDNLRGKDVYMKLEMVITSARHKRTVRIESWAEGKTKSFMKILYPPKDRGITFLKLDKQLWQYVPKIERIVKIPPSMMLQSWMGSDFTNDDMVKESSMVDDYDAEILEKTAETVTIAFTPKPDAAVVWGRIVSTIDRQTYTQMHDVFYDDFGSKVREMFYSDVKTFGTHHVPTVMRIKPLEKGKEKNETLVLLSDVVYDRGVSGSYFTKQALKRYSR</sequence>
<keyword evidence="3" id="KW-0449">Lipoprotein</keyword>
<dbReference type="CDD" id="cd16329">
    <property type="entry name" value="LolA_like"/>
    <property type="match status" value="1"/>
</dbReference>
<evidence type="ECO:0000313" key="3">
    <source>
        <dbReference type="EMBL" id="XAU14952.1"/>
    </source>
</evidence>
<feature type="signal peptide" evidence="1">
    <location>
        <begin position="1"/>
        <end position="19"/>
    </location>
</feature>
<feature type="domain" description="Uncharacterized protein TP-0789" evidence="2">
    <location>
        <begin position="60"/>
        <end position="240"/>
    </location>
</feature>
<proteinExistence type="predicted"/>
<dbReference type="InterPro" id="IPR033399">
    <property type="entry name" value="TP_0789-like"/>
</dbReference>
<keyword evidence="1" id="KW-0732">Signal</keyword>
<dbReference type="Proteomes" id="UP001447842">
    <property type="component" value="Chromosome"/>
</dbReference>
<feature type="chain" id="PRO_5046291824" evidence="1">
    <location>
        <begin position="20"/>
        <end position="243"/>
    </location>
</feature>
<evidence type="ECO:0000256" key="1">
    <source>
        <dbReference type="SAM" id="SignalP"/>
    </source>
</evidence>
<evidence type="ECO:0000313" key="4">
    <source>
        <dbReference type="Proteomes" id="UP001447842"/>
    </source>
</evidence>
<accession>A0ABZ3H986</accession>
<dbReference type="EMBL" id="CP147920">
    <property type="protein sequence ID" value="XAU14952.1"/>
    <property type="molecule type" value="Genomic_DNA"/>
</dbReference>
<evidence type="ECO:0000259" key="2">
    <source>
        <dbReference type="Pfam" id="PF17131"/>
    </source>
</evidence>
<dbReference type="Pfam" id="PF17131">
    <property type="entry name" value="LolA_like"/>
    <property type="match status" value="1"/>
</dbReference>
<name>A0ABZ3H986_9BACT</name>
<dbReference type="Gene3D" id="2.50.20.10">
    <property type="entry name" value="Lipoprotein localisation LolA/LolB/LppX"/>
    <property type="match status" value="1"/>
</dbReference>